<gene>
    <name evidence="14" type="ORF">BOQ54_16880</name>
</gene>
<feature type="active site" description="Proton acceptor" evidence="11">
    <location>
        <position position="192"/>
    </location>
</feature>
<feature type="domain" description="Aminoglycoside phosphotransferase" evidence="13">
    <location>
        <begin position="33"/>
        <end position="258"/>
    </location>
</feature>
<sequence length="265" mass="28853">MVLANAQMAVELPRAWVGDLAGYACRPQTIGCSEAAVYRLEAHGRPTLFVKAEPVGPLCELPGEAARLRWLAGQGIACPRVLAEAEEAQCCWLLMSAVAGRDLASSTDLAPGQIVTIAAEALRGLHALAARTCPFDHGLRPRIALARTRMDAGLVDEEDFDDERRGRSAADLFNDLLSSCPEGEDLVVTHGDACLPNLLAQDGRFTGFVDCGRLGVADRHQDLALASWSIRHNLGEDWVEPFLRHYGGTVDPDRLAFYRLLDEFF</sequence>
<keyword evidence="12" id="KW-0460">Magnesium</keyword>
<dbReference type="GO" id="GO:0005524">
    <property type="term" value="F:ATP binding"/>
    <property type="evidence" value="ECO:0007669"/>
    <property type="project" value="UniProtKB-KW"/>
</dbReference>
<dbReference type="InterPro" id="IPR051678">
    <property type="entry name" value="AGP_Transferase"/>
</dbReference>
<keyword evidence="12" id="KW-0479">Metal-binding</keyword>
<dbReference type="GO" id="GO:0046872">
    <property type="term" value="F:metal ion binding"/>
    <property type="evidence" value="ECO:0007669"/>
    <property type="project" value="UniProtKB-KW"/>
</dbReference>
<keyword evidence="7 10" id="KW-0067">ATP-binding</keyword>
<dbReference type="NCBIfam" id="NF032898">
    <property type="entry name" value="APH_3p_II"/>
    <property type="match status" value="1"/>
</dbReference>
<dbReference type="EMBL" id="CP018096">
    <property type="protein sequence ID" value="APF39609.1"/>
    <property type="molecule type" value="Genomic_DNA"/>
</dbReference>
<feature type="binding site" evidence="12">
    <location>
        <position position="210"/>
    </location>
    <ligand>
        <name>Mg(2+)</name>
        <dbReference type="ChEBI" id="CHEBI:18420"/>
    </ligand>
</feature>
<dbReference type="RefSeq" id="WP_055458984.1">
    <property type="nucleotide sequence ID" value="NZ_CP018096.1"/>
</dbReference>
<name>A0AAC9JWG9_9HYPH</name>
<dbReference type="GO" id="GO:0046677">
    <property type="term" value="P:response to antibiotic"/>
    <property type="evidence" value="ECO:0007669"/>
    <property type="project" value="UniProtKB-KW"/>
</dbReference>
<keyword evidence="4 10" id="KW-0808">Transferase</keyword>
<dbReference type="PIRSF" id="PIRSF000706">
    <property type="entry name" value="Kanamycin_kin"/>
    <property type="match status" value="1"/>
</dbReference>
<evidence type="ECO:0000256" key="2">
    <source>
        <dbReference type="ARBA" id="ARBA00012193"/>
    </source>
</evidence>
<evidence type="ECO:0000256" key="5">
    <source>
        <dbReference type="ARBA" id="ARBA00022741"/>
    </source>
</evidence>
<dbReference type="CDD" id="cd05150">
    <property type="entry name" value="APH"/>
    <property type="match status" value="1"/>
</dbReference>
<dbReference type="InterPro" id="IPR024165">
    <property type="entry name" value="Kan/Strep_kinase"/>
</dbReference>
<evidence type="ECO:0000313" key="15">
    <source>
        <dbReference type="Proteomes" id="UP000182703"/>
    </source>
</evidence>
<evidence type="ECO:0000313" key="14">
    <source>
        <dbReference type="EMBL" id="APF39609.1"/>
    </source>
</evidence>
<reference evidence="14 15" key="1">
    <citation type="submission" date="2016-11" db="EMBL/GenBank/DDBJ databases">
        <title>Complete genome sequence of the aerobically denitrifying bacterium Chelatococcus daeguensis TAD1.</title>
        <authorList>
            <person name="Yang Y."/>
            <person name="Huang S."/>
            <person name="Lin E."/>
        </authorList>
    </citation>
    <scope>NUCLEOTIDE SEQUENCE [LARGE SCALE GENOMIC DNA]</scope>
    <source>
        <strain evidence="14 15">TAD1</strain>
        <plasmid evidence="15">ptad1</plasmid>
    </source>
</reference>
<evidence type="ECO:0000256" key="11">
    <source>
        <dbReference type="PIRSR" id="PIRSR000706-1"/>
    </source>
</evidence>
<evidence type="ECO:0000256" key="9">
    <source>
        <dbReference type="ARBA" id="ARBA00048925"/>
    </source>
</evidence>
<evidence type="ECO:0000256" key="6">
    <source>
        <dbReference type="ARBA" id="ARBA00022777"/>
    </source>
</evidence>
<keyword evidence="5 10" id="KW-0547">Nucleotide-binding</keyword>
<dbReference type="Gene3D" id="3.30.200.20">
    <property type="entry name" value="Phosphorylase Kinase, domain 1"/>
    <property type="match status" value="1"/>
</dbReference>
<dbReference type="AlphaFoldDB" id="A0AAC9JWG9"/>
<organism evidence="14 15">
    <name type="scientific">Chelatococcus daeguensis</name>
    <dbReference type="NCBI Taxonomy" id="444444"/>
    <lineage>
        <taxon>Bacteria</taxon>
        <taxon>Pseudomonadati</taxon>
        <taxon>Pseudomonadota</taxon>
        <taxon>Alphaproteobacteria</taxon>
        <taxon>Hyphomicrobiales</taxon>
        <taxon>Chelatococcaceae</taxon>
        <taxon>Chelatococcus</taxon>
    </lineage>
</organism>
<dbReference type="Proteomes" id="UP000182703">
    <property type="component" value="Plasmid pTAD1"/>
</dbReference>
<evidence type="ECO:0000259" key="13">
    <source>
        <dbReference type="Pfam" id="PF01636"/>
    </source>
</evidence>
<keyword evidence="6 10" id="KW-0418">Kinase</keyword>
<evidence type="ECO:0000256" key="4">
    <source>
        <dbReference type="ARBA" id="ARBA00022679"/>
    </source>
</evidence>
<evidence type="ECO:0000256" key="3">
    <source>
        <dbReference type="ARBA" id="ARBA00017903"/>
    </source>
</evidence>
<proteinExistence type="inferred from homology"/>
<keyword evidence="14" id="KW-0614">Plasmid</keyword>
<evidence type="ECO:0000256" key="12">
    <source>
        <dbReference type="PIRSR" id="PIRSR000706-2"/>
    </source>
</evidence>
<dbReference type="PANTHER" id="PTHR21310">
    <property type="entry name" value="AMINOGLYCOSIDE PHOSPHOTRANSFERASE-RELATED-RELATED"/>
    <property type="match status" value="1"/>
</dbReference>
<dbReference type="EC" id="2.7.1.95" evidence="2"/>
<evidence type="ECO:0000256" key="1">
    <source>
        <dbReference type="ARBA" id="ARBA00006219"/>
    </source>
</evidence>
<keyword evidence="8 10" id="KW-0046">Antibiotic resistance</keyword>
<evidence type="ECO:0000256" key="8">
    <source>
        <dbReference type="ARBA" id="ARBA00023251"/>
    </source>
</evidence>
<evidence type="ECO:0000256" key="10">
    <source>
        <dbReference type="PIRNR" id="PIRNR000706"/>
    </source>
</evidence>
<dbReference type="Pfam" id="PF01636">
    <property type="entry name" value="APH"/>
    <property type="match status" value="1"/>
</dbReference>
<keyword evidence="15" id="KW-1185">Reference proteome</keyword>
<comment type="similarity">
    <text evidence="1 10">Belongs to the aminoglycoside phosphotransferase family.</text>
</comment>
<dbReference type="KEGG" id="cdq:BOQ54_16880"/>
<dbReference type="Gene3D" id="3.90.1200.10">
    <property type="match status" value="1"/>
</dbReference>
<feature type="binding site" evidence="12">
    <location>
        <position position="197"/>
    </location>
    <ligand>
        <name>Mg(2+)</name>
        <dbReference type="ChEBI" id="CHEBI:18420"/>
    </ligand>
</feature>
<dbReference type="InterPro" id="IPR002575">
    <property type="entry name" value="Aminoglycoside_PTrfase"/>
</dbReference>
<evidence type="ECO:0000256" key="7">
    <source>
        <dbReference type="ARBA" id="ARBA00022840"/>
    </source>
</evidence>
<protein>
    <recommendedName>
        <fullName evidence="3">Aminoglycoside 3'-phosphotransferase</fullName>
        <ecNumber evidence="2">2.7.1.95</ecNumber>
    </recommendedName>
</protein>
<dbReference type="InterPro" id="IPR011009">
    <property type="entry name" value="Kinase-like_dom_sf"/>
</dbReference>
<dbReference type="SUPFAM" id="SSF56112">
    <property type="entry name" value="Protein kinase-like (PK-like)"/>
    <property type="match status" value="1"/>
</dbReference>
<dbReference type="GO" id="GO:0008910">
    <property type="term" value="F:kanamycin kinase activity"/>
    <property type="evidence" value="ECO:0007669"/>
    <property type="project" value="UniProtKB-EC"/>
</dbReference>
<comment type="catalytic activity">
    <reaction evidence="9">
        <text>kanamycin A + ATP = kanamycin 3'-phosphate + ADP + H(+)</text>
        <dbReference type="Rhea" id="RHEA:24256"/>
        <dbReference type="ChEBI" id="CHEBI:15378"/>
        <dbReference type="ChEBI" id="CHEBI:30616"/>
        <dbReference type="ChEBI" id="CHEBI:57909"/>
        <dbReference type="ChEBI" id="CHEBI:58214"/>
        <dbReference type="ChEBI" id="CHEBI:456216"/>
        <dbReference type="EC" id="2.7.1.95"/>
    </reaction>
</comment>
<dbReference type="PANTHER" id="PTHR21310:SF41">
    <property type="entry name" value="3'-PHOSPHOTRANSFERASE, PUTATIVE-RELATED"/>
    <property type="match status" value="1"/>
</dbReference>
<dbReference type="NCBIfam" id="NF033068">
    <property type="entry name" value="APH_3p"/>
    <property type="match status" value="1"/>
</dbReference>
<accession>A0AAC9JWG9</accession>
<geneLocation type="plasmid" evidence="15">
    <name>ptad1</name>
</geneLocation>